<keyword evidence="3" id="KW-1185">Reference proteome</keyword>
<dbReference type="SUPFAM" id="SSF50800">
    <property type="entry name" value="PK beta-barrel domain-like"/>
    <property type="match status" value="1"/>
</dbReference>
<dbReference type="Proteomes" id="UP000735592">
    <property type="component" value="Unassembled WGS sequence"/>
</dbReference>
<feature type="domain" description="MOSC" evidence="1">
    <location>
        <begin position="123"/>
        <end position="278"/>
    </location>
</feature>
<protein>
    <submittedName>
        <fullName evidence="2">MOSC domain-containing protein</fullName>
    </submittedName>
</protein>
<dbReference type="SUPFAM" id="SSF141673">
    <property type="entry name" value="MOSC N-terminal domain-like"/>
    <property type="match status" value="1"/>
</dbReference>
<organism evidence="2 3">
    <name type="scientific">Pseudoduganella danionis</name>
    <dbReference type="NCBI Taxonomy" id="1890295"/>
    <lineage>
        <taxon>Bacteria</taxon>
        <taxon>Pseudomonadati</taxon>
        <taxon>Pseudomonadota</taxon>
        <taxon>Betaproteobacteria</taxon>
        <taxon>Burkholderiales</taxon>
        <taxon>Oxalobacteraceae</taxon>
        <taxon>Telluria group</taxon>
        <taxon>Pseudoduganella</taxon>
    </lineage>
</organism>
<name>A0ABW9SS53_9BURK</name>
<sequence>MATLSSLILYPVKSCGGLSLQQATLTVQGLQHAGIGDREWAVVDPSGVCLTQREYPRMALIRPQLADDQLVLSAPDMPALQLPLARSTGGATLTVHVWEDQVLASDGGQQASDWFSAVLGVPCRLARFHPQAERAVSQTWSGGIAATTLFSDGYPVLLISQASLDELNQRLRQAGRAALPMNRFRPNVVVDGIEAFDEDYTETFALGEAVLKPVKPCPRCPMPSVDQDSGVVGPDPLDIMQSFRAKPELEGALCFGMNCLVLAGAGQVLRVGQQIEVTLAF</sequence>
<dbReference type="Pfam" id="PF03476">
    <property type="entry name" value="MOSC_N"/>
    <property type="match status" value="1"/>
</dbReference>
<evidence type="ECO:0000259" key="1">
    <source>
        <dbReference type="PROSITE" id="PS51340"/>
    </source>
</evidence>
<reference evidence="2 3" key="1">
    <citation type="submission" date="2019-11" db="EMBL/GenBank/DDBJ databases">
        <title>Type strains purchased from KCTC, JCM and DSMZ.</title>
        <authorList>
            <person name="Lu H."/>
        </authorList>
    </citation>
    <scope>NUCLEOTIDE SEQUENCE [LARGE SCALE GENOMIC DNA]</scope>
    <source>
        <strain evidence="2 3">DSM 103461</strain>
    </source>
</reference>
<dbReference type="PROSITE" id="PS51340">
    <property type="entry name" value="MOSC"/>
    <property type="match status" value="1"/>
</dbReference>
<dbReference type="InterPro" id="IPR005303">
    <property type="entry name" value="MOCOS_middle"/>
</dbReference>
<accession>A0ABW9SS53</accession>
<evidence type="ECO:0000313" key="2">
    <source>
        <dbReference type="EMBL" id="MTW34998.1"/>
    </source>
</evidence>
<comment type="caution">
    <text evidence="2">The sequence shown here is derived from an EMBL/GenBank/DDBJ whole genome shotgun (WGS) entry which is preliminary data.</text>
</comment>
<dbReference type="InterPro" id="IPR005302">
    <property type="entry name" value="MoCF_Sase_C"/>
</dbReference>
<dbReference type="RefSeq" id="WP_155436333.1">
    <property type="nucleotide sequence ID" value="NZ_JBHLXK010000002.1"/>
</dbReference>
<gene>
    <name evidence="2" type="ORF">GM655_19530</name>
</gene>
<dbReference type="Pfam" id="PF03473">
    <property type="entry name" value="MOSC"/>
    <property type="match status" value="1"/>
</dbReference>
<dbReference type="InterPro" id="IPR011037">
    <property type="entry name" value="Pyrv_Knase-like_insert_dom_sf"/>
</dbReference>
<evidence type="ECO:0000313" key="3">
    <source>
        <dbReference type="Proteomes" id="UP000735592"/>
    </source>
</evidence>
<dbReference type="PANTHER" id="PTHR14237">
    <property type="entry name" value="MOLYBDOPTERIN COFACTOR SULFURASE MOSC"/>
    <property type="match status" value="1"/>
</dbReference>
<dbReference type="PANTHER" id="PTHR14237:SF19">
    <property type="entry name" value="MITOCHONDRIAL AMIDOXIME REDUCING COMPONENT 1"/>
    <property type="match status" value="1"/>
</dbReference>
<proteinExistence type="predicted"/>
<dbReference type="EMBL" id="WNKW01000006">
    <property type="protein sequence ID" value="MTW34998.1"/>
    <property type="molecule type" value="Genomic_DNA"/>
</dbReference>